<keyword evidence="6" id="KW-0119">Carbohydrate metabolism</keyword>
<evidence type="ECO:0000256" key="4">
    <source>
        <dbReference type="ARBA" id="ARBA00022777"/>
    </source>
</evidence>
<evidence type="ECO:0000259" key="7">
    <source>
        <dbReference type="Pfam" id="PF07005"/>
    </source>
</evidence>
<reference evidence="9 10" key="1">
    <citation type="submission" date="2023-12" db="EMBL/GenBank/DDBJ databases">
        <title>Novel species of the genus Arcicella isolated from rivers.</title>
        <authorList>
            <person name="Lu H."/>
        </authorList>
    </citation>
    <scope>NUCLEOTIDE SEQUENCE [LARGE SCALE GENOMIC DNA]</scope>
    <source>
        <strain evidence="9 10">LMG 21963</strain>
    </source>
</reference>
<evidence type="ECO:0000256" key="3">
    <source>
        <dbReference type="ARBA" id="ARBA00022741"/>
    </source>
</evidence>
<comment type="similarity">
    <text evidence="1">Belongs to the four-carbon acid sugar kinase family.</text>
</comment>
<evidence type="ECO:0000313" key="10">
    <source>
        <dbReference type="Proteomes" id="UP001304671"/>
    </source>
</evidence>
<dbReference type="InterPro" id="IPR042213">
    <property type="entry name" value="NBD_C_sf"/>
</dbReference>
<keyword evidence="2" id="KW-0808">Transferase</keyword>
<keyword evidence="10" id="KW-1185">Reference proteome</keyword>
<feature type="domain" description="Four-carbon acid sugar kinase nucleotide binding" evidence="8">
    <location>
        <begin position="278"/>
        <end position="437"/>
    </location>
</feature>
<dbReference type="InterPro" id="IPR037051">
    <property type="entry name" value="4-carb_acid_sugar_kinase_N_sf"/>
</dbReference>
<dbReference type="InterPro" id="IPR031475">
    <property type="entry name" value="NBD_C"/>
</dbReference>
<evidence type="ECO:0000256" key="2">
    <source>
        <dbReference type="ARBA" id="ARBA00022679"/>
    </source>
</evidence>
<evidence type="ECO:0000256" key="1">
    <source>
        <dbReference type="ARBA" id="ARBA00005715"/>
    </source>
</evidence>
<proteinExistence type="inferred from homology"/>
<protein>
    <submittedName>
        <fullName evidence="9">Four-carbon acid sugar kinase family protein</fullName>
    </submittedName>
</protein>
<dbReference type="SUPFAM" id="SSF142764">
    <property type="entry name" value="YgbK-like"/>
    <property type="match status" value="1"/>
</dbReference>
<evidence type="ECO:0000256" key="6">
    <source>
        <dbReference type="ARBA" id="ARBA00023277"/>
    </source>
</evidence>
<dbReference type="InterPro" id="IPR010737">
    <property type="entry name" value="4-carb_acid_sugar_kinase_N"/>
</dbReference>
<accession>A0ABU5QLA8</accession>
<keyword evidence="5" id="KW-0067">ATP-binding</keyword>
<gene>
    <name evidence="9" type="ORF">VB264_08570</name>
</gene>
<feature type="domain" description="Four-carbon acid sugar kinase N-terminal" evidence="7">
    <location>
        <begin position="8"/>
        <end position="252"/>
    </location>
</feature>
<organism evidence="9 10">
    <name type="scientific">Arcicella aquatica</name>
    <dbReference type="NCBI Taxonomy" id="217141"/>
    <lineage>
        <taxon>Bacteria</taxon>
        <taxon>Pseudomonadati</taxon>
        <taxon>Bacteroidota</taxon>
        <taxon>Cytophagia</taxon>
        <taxon>Cytophagales</taxon>
        <taxon>Flectobacillaceae</taxon>
        <taxon>Arcicella</taxon>
    </lineage>
</organism>
<dbReference type="Proteomes" id="UP001304671">
    <property type="component" value="Unassembled WGS sequence"/>
</dbReference>
<dbReference type="RefSeq" id="WP_323248491.1">
    <property type="nucleotide sequence ID" value="NZ_JAYFUL010000010.1"/>
</dbReference>
<dbReference type="Gene3D" id="3.40.980.20">
    <property type="entry name" value="Four-carbon acid sugar kinase, nucleotide binding domain"/>
    <property type="match status" value="1"/>
</dbReference>
<evidence type="ECO:0000256" key="5">
    <source>
        <dbReference type="ARBA" id="ARBA00022840"/>
    </source>
</evidence>
<dbReference type="EMBL" id="JAYFUL010000010">
    <property type="protein sequence ID" value="MEA5257837.1"/>
    <property type="molecule type" value="Genomic_DNA"/>
</dbReference>
<dbReference type="Pfam" id="PF17042">
    <property type="entry name" value="NBD_C"/>
    <property type="match status" value="1"/>
</dbReference>
<keyword evidence="3" id="KW-0547">Nucleotide-binding</keyword>
<dbReference type="Pfam" id="PF07005">
    <property type="entry name" value="SBD_N"/>
    <property type="match status" value="1"/>
</dbReference>
<evidence type="ECO:0000313" key="9">
    <source>
        <dbReference type="EMBL" id="MEA5257837.1"/>
    </source>
</evidence>
<evidence type="ECO:0000259" key="8">
    <source>
        <dbReference type="Pfam" id="PF17042"/>
    </source>
</evidence>
<sequence>MVNHNLLLAYYGDDFTGSTDALEFLSKAGAKTALFIDAPTATQLAAYTDLNAIGVAGLSRSMSPRQMEATLLPTFSALKQLGVKHVHYKVCSTFDSSPTTGSIGKAIDVGIAVFQNTCVPLLVAAPSLGRYCAFGNLFARMGIGSTGQIYRLDRHPAMIKHPVTPADESDLRLHLAKQTDKKIGLLDILQVAKPFQELSTRLAKLMDEQSKVVLIDAMYEDQFLNIGRLIDELADKEQPLFSVGSSGVEMALGKYWNETQMLQAVTSWQALEKADPLLVIAGSCSPVTSRQISWALEQGFKEIIIDAQIICDSEIDALPIEEYIQKAVDIAQQGQHLIVHTNGSKENVKATLSSEKLGNALGLIAKKVVESTNVSRVVIAGGDTSSYAARAMEIEAVEMLVPLVAGAPLCKARSANPSINNIEVNFKGGQVGDERYFGILLEGKL</sequence>
<keyword evidence="4 9" id="KW-0418">Kinase</keyword>
<comment type="caution">
    <text evidence="9">The sequence shown here is derived from an EMBL/GenBank/DDBJ whole genome shotgun (WGS) entry which is preliminary data.</text>
</comment>
<dbReference type="Gene3D" id="3.40.50.10840">
    <property type="entry name" value="Putative sugar-binding, N-terminal domain"/>
    <property type="match status" value="1"/>
</dbReference>
<dbReference type="GO" id="GO:0016301">
    <property type="term" value="F:kinase activity"/>
    <property type="evidence" value="ECO:0007669"/>
    <property type="project" value="UniProtKB-KW"/>
</dbReference>
<name>A0ABU5QLA8_9BACT</name>